<organism evidence="2 3">
    <name type="scientific">Nocardioides jiangxiensis</name>
    <dbReference type="NCBI Taxonomy" id="3064524"/>
    <lineage>
        <taxon>Bacteria</taxon>
        <taxon>Bacillati</taxon>
        <taxon>Actinomycetota</taxon>
        <taxon>Actinomycetes</taxon>
        <taxon>Propionibacteriales</taxon>
        <taxon>Nocardioidaceae</taxon>
        <taxon>Nocardioides</taxon>
    </lineage>
</organism>
<name>A0ABT9B5C1_9ACTN</name>
<feature type="transmembrane region" description="Helical" evidence="1">
    <location>
        <begin position="51"/>
        <end position="73"/>
    </location>
</feature>
<dbReference type="RefSeq" id="WP_305027875.1">
    <property type="nucleotide sequence ID" value="NZ_JAUQTA010000001.1"/>
</dbReference>
<protein>
    <submittedName>
        <fullName evidence="2">Uncharacterized protein</fullName>
    </submittedName>
</protein>
<dbReference type="EMBL" id="JAUQTA010000001">
    <property type="protein sequence ID" value="MDO7868501.1"/>
    <property type="molecule type" value="Genomic_DNA"/>
</dbReference>
<keyword evidence="3" id="KW-1185">Reference proteome</keyword>
<sequence length="147" mass="15573">MSIQEWLDPEAADEIVADRDALPALSVVEQEAGPVAASRLVRGVKATGRGLLALVLFLVGAAGGFGAGWGYGAGLEKGPHGTDLLPSYAAWPVLWWVLLASIPVALGVGFWKRLRPVAFGYVLVLPWQLALSLGYALHTFGTWGYTS</sequence>
<keyword evidence="1" id="KW-0812">Transmembrane</keyword>
<dbReference type="Proteomes" id="UP001233314">
    <property type="component" value="Unassembled WGS sequence"/>
</dbReference>
<evidence type="ECO:0000313" key="3">
    <source>
        <dbReference type="Proteomes" id="UP001233314"/>
    </source>
</evidence>
<keyword evidence="1" id="KW-1133">Transmembrane helix</keyword>
<accession>A0ABT9B5C1</accession>
<reference evidence="2 3" key="1">
    <citation type="submission" date="2023-07" db="EMBL/GenBank/DDBJ databases">
        <title>Nocardioides sp. nov WY-20 isolated from soil.</title>
        <authorList>
            <person name="Liu B."/>
            <person name="Wan Y."/>
        </authorList>
    </citation>
    <scope>NUCLEOTIDE SEQUENCE [LARGE SCALE GENOMIC DNA]</scope>
    <source>
        <strain evidence="2 3">WY-20</strain>
    </source>
</reference>
<proteinExistence type="predicted"/>
<evidence type="ECO:0000256" key="1">
    <source>
        <dbReference type="SAM" id="Phobius"/>
    </source>
</evidence>
<gene>
    <name evidence="2" type="ORF">Q5722_08990</name>
</gene>
<evidence type="ECO:0000313" key="2">
    <source>
        <dbReference type="EMBL" id="MDO7868501.1"/>
    </source>
</evidence>
<feature type="transmembrane region" description="Helical" evidence="1">
    <location>
        <begin position="118"/>
        <end position="137"/>
    </location>
</feature>
<comment type="caution">
    <text evidence="2">The sequence shown here is derived from an EMBL/GenBank/DDBJ whole genome shotgun (WGS) entry which is preliminary data.</text>
</comment>
<feature type="transmembrane region" description="Helical" evidence="1">
    <location>
        <begin position="93"/>
        <end position="111"/>
    </location>
</feature>
<keyword evidence="1" id="KW-0472">Membrane</keyword>